<feature type="domain" description="RNA polymerase Rpb1" evidence="9">
    <location>
        <begin position="19"/>
        <end position="308"/>
    </location>
</feature>
<comment type="function">
    <text evidence="8">DNA-dependent RNA polymerase (RNAP) catalyzes the transcription of DNA into RNA using the four ribonucleoside triphosphates as substrates. Forms part of the jaw domain.</text>
</comment>
<evidence type="ECO:0000256" key="1">
    <source>
        <dbReference type="ARBA" id="ARBA00022478"/>
    </source>
</evidence>
<evidence type="ECO:0000259" key="9">
    <source>
        <dbReference type="Pfam" id="PF04998"/>
    </source>
</evidence>
<proteinExistence type="inferred from homology"/>
<evidence type="ECO:0000256" key="5">
    <source>
        <dbReference type="ARBA" id="ARBA00023125"/>
    </source>
</evidence>
<dbReference type="InterPro" id="IPR012757">
    <property type="entry name" value="RPO1C"/>
</dbReference>
<dbReference type="GO" id="GO:0000428">
    <property type="term" value="C:DNA-directed RNA polymerase complex"/>
    <property type="evidence" value="ECO:0007669"/>
    <property type="project" value="UniProtKB-KW"/>
</dbReference>
<dbReference type="GO" id="GO:0003677">
    <property type="term" value="F:DNA binding"/>
    <property type="evidence" value="ECO:0007669"/>
    <property type="project" value="UniProtKB-UniRule"/>
</dbReference>
<dbReference type="Pfam" id="PF04998">
    <property type="entry name" value="RNA_pol_Rpb1_5"/>
    <property type="match status" value="1"/>
</dbReference>
<dbReference type="CDD" id="cd06528">
    <property type="entry name" value="RNAP_A"/>
    <property type="match status" value="1"/>
</dbReference>
<dbReference type="GO" id="GO:0005737">
    <property type="term" value="C:cytoplasm"/>
    <property type="evidence" value="ECO:0007669"/>
    <property type="project" value="UniProtKB-SubCell"/>
</dbReference>
<comment type="subunit">
    <text evidence="8">Part of the RNA polymerase complex.</text>
</comment>
<comment type="subcellular location">
    <subcellularLocation>
        <location evidence="8">Cytoplasm</location>
    </subcellularLocation>
</comment>
<evidence type="ECO:0000256" key="6">
    <source>
        <dbReference type="ARBA" id="ARBA00023163"/>
    </source>
</evidence>
<keyword evidence="2 8" id="KW-0963">Cytoplasm</keyword>
<evidence type="ECO:0000256" key="8">
    <source>
        <dbReference type="HAMAP-Rule" id="MF_00411"/>
    </source>
</evidence>
<dbReference type="NCBIfam" id="TIGR02389">
    <property type="entry name" value="RNA_pol_rpoA2"/>
    <property type="match status" value="1"/>
</dbReference>
<organism evidence="10">
    <name type="scientific">Candidatus Methanomethylicus mesodigestus</name>
    <dbReference type="NCBI Taxonomy" id="1867258"/>
    <lineage>
        <taxon>Archaea</taxon>
        <taxon>Thermoproteota</taxon>
        <taxon>Methanosuratincolia</taxon>
        <taxon>Candidatus Methanomethylicales</taxon>
        <taxon>Candidatus Methanomethylicaceae</taxon>
        <taxon>Candidatus Methanomethylicus</taxon>
    </lineage>
</organism>
<keyword evidence="1 8" id="KW-0240">DNA-directed RNA polymerase</keyword>
<keyword evidence="6 8" id="KW-0804">Transcription</keyword>
<evidence type="ECO:0000313" key="10">
    <source>
        <dbReference type="EMBL" id="HFK20351.1"/>
    </source>
</evidence>
<keyword evidence="4 8" id="KW-0548">Nucleotidyltransferase</keyword>
<dbReference type="InterPro" id="IPR007081">
    <property type="entry name" value="RNA_pol_Rpb1_5"/>
</dbReference>
<comment type="catalytic activity">
    <reaction evidence="7 8">
        <text>RNA(n) + a ribonucleoside 5'-triphosphate = RNA(n+1) + diphosphate</text>
        <dbReference type="Rhea" id="RHEA:21248"/>
        <dbReference type="Rhea" id="RHEA-COMP:14527"/>
        <dbReference type="Rhea" id="RHEA-COMP:17342"/>
        <dbReference type="ChEBI" id="CHEBI:33019"/>
        <dbReference type="ChEBI" id="CHEBI:61557"/>
        <dbReference type="ChEBI" id="CHEBI:140395"/>
        <dbReference type="EC" id="2.7.7.6"/>
    </reaction>
</comment>
<evidence type="ECO:0000256" key="3">
    <source>
        <dbReference type="ARBA" id="ARBA00022679"/>
    </source>
</evidence>
<protein>
    <recommendedName>
        <fullName evidence="8">DNA-directed RNA polymerase subunit Rpo1C</fullName>
        <ecNumber evidence="8">2.7.7.6</ecNumber>
    </recommendedName>
    <alternativeName>
        <fullName evidence="8">DNA-directed RNA polymerase subunit A''</fullName>
    </alternativeName>
</protein>
<gene>
    <name evidence="8 10" type="primary">rpoA2</name>
    <name evidence="8" type="synonym">rpo1C</name>
    <name evidence="10" type="ORF">ENS19_03625</name>
</gene>
<dbReference type="HAMAP" id="MF_00411">
    <property type="entry name" value="RNApol_arch_Rpo1C"/>
    <property type="match status" value="1"/>
</dbReference>
<comment type="similarity">
    <text evidence="8">Belongs to the RNA polymerase beta' chain family.</text>
</comment>
<dbReference type="Gene3D" id="1.10.150.390">
    <property type="match status" value="1"/>
</dbReference>
<dbReference type="GO" id="GO:0006351">
    <property type="term" value="P:DNA-templated transcription"/>
    <property type="evidence" value="ECO:0007669"/>
    <property type="project" value="UniProtKB-UniRule"/>
</dbReference>
<comment type="caution">
    <text evidence="10">The sequence shown here is derived from an EMBL/GenBank/DDBJ whole genome shotgun (WGS) entry which is preliminary data.</text>
</comment>
<evidence type="ECO:0000256" key="4">
    <source>
        <dbReference type="ARBA" id="ARBA00022695"/>
    </source>
</evidence>
<keyword evidence="3 8" id="KW-0808">Transferase</keyword>
<dbReference type="InterPro" id="IPR045867">
    <property type="entry name" value="DNA-dir_RpoC_beta_prime"/>
</dbReference>
<dbReference type="SUPFAM" id="SSF64484">
    <property type="entry name" value="beta and beta-prime subunits of DNA dependent RNA-polymerase"/>
    <property type="match status" value="1"/>
</dbReference>
<accession>A0A7C3ILB1</accession>
<name>A0A7C3ILB1_9CREN</name>
<dbReference type="GO" id="GO:0003899">
    <property type="term" value="F:DNA-directed RNA polymerase activity"/>
    <property type="evidence" value="ECO:0007669"/>
    <property type="project" value="UniProtKB-UniRule"/>
</dbReference>
<dbReference type="PANTHER" id="PTHR19376">
    <property type="entry name" value="DNA-DIRECTED RNA POLYMERASE"/>
    <property type="match status" value="1"/>
</dbReference>
<dbReference type="EMBL" id="DSTX01000004">
    <property type="protein sequence ID" value="HFK20351.1"/>
    <property type="molecule type" value="Genomic_DNA"/>
</dbReference>
<dbReference type="AlphaFoldDB" id="A0A7C3ILB1"/>
<evidence type="ECO:0000256" key="2">
    <source>
        <dbReference type="ARBA" id="ARBA00022490"/>
    </source>
</evidence>
<dbReference type="EC" id="2.7.7.6" evidence="8"/>
<keyword evidence="5 8" id="KW-0238">DNA-binding</keyword>
<evidence type="ECO:0000256" key="7">
    <source>
        <dbReference type="ARBA" id="ARBA00048552"/>
    </source>
</evidence>
<sequence length="365" mass="40291">MLVNQLKEKLRASQLSEDQMKEVIKETYKAYVRALVEPGEAAGTVAAQSVGEPGTQMTLRTFHYAGVRELNVTLGLPRLIEIVDARRLPSTPTMTLYLDEEHKGSLEKAKEVVARIERIAVENIAKSIEYDMVNACFIVEVDTEIAEDKALDLDFIAKAIEKLKFGKVTTEGNSIIISPETTAMDKIKRLRERILDLRLKGIKGIKRVLIQKEGDEYVLHTDGSNLSQILTIKGIDVHRVYTNNISEIAEELGIEAARNAIIREAFQVLDQQGLDVDVRHVVLVADLMTSTGRIRQIGRHGVSGEKSSVLARAAFEVTVKHLLDAASHGEEDALEGVTENVIVGQPIPLGTGIVELFMRFSSEGA</sequence>
<reference evidence="10" key="1">
    <citation type="journal article" date="2020" name="mSystems">
        <title>Genome- and Community-Level Interaction Insights into Carbon Utilization and Element Cycling Functions of Hydrothermarchaeota in Hydrothermal Sediment.</title>
        <authorList>
            <person name="Zhou Z."/>
            <person name="Liu Y."/>
            <person name="Xu W."/>
            <person name="Pan J."/>
            <person name="Luo Z.H."/>
            <person name="Li M."/>
        </authorList>
    </citation>
    <scope>NUCLEOTIDE SEQUENCE [LARGE SCALE GENOMIC DNA]</scope>
    <source>
        <strain evidence="10">SpSt-468</strain>
    </source>
</reference>
<dbReference type="PANTHER" id="PTHR19376:SF32">
    <property type="entry name" value="DNA-DIRECTED RNA POLYMERASE III SUBUNIT RPC1"/>
    <property type="match status" value="1"/>
</dbReference>